<evidence type="ECO:0000256" key="1">
    <source>
        <dbReference type="SAM" id="MobiDB-lite"/>
    </source>
</evidence>
<dbReference type="AlphaFoldDB" id="D8THZ1"/>
<sequence>MLKRGNNSYSRTDASGLRKKQQQLHHHHQQQKKKKKQAAAESTTSPPHSNRVRTGAAQPRNLVCLAVRARSARLVAEESHRVRSSAPAPPPTQGADSSRYSAAAADKARAPSVRCHATSSSRSSSGGRAEEGPSAREVAEAEFAETGASSTASSTTAAAGSELPGDRKMDPQHRQTVEVVEVDVIEGENGEPGSSMLGTVAGTAAGAALAGSLAAAAALSVPLAAAAAAVGAVVGAVAGGAMGKEVPRGVDVDRAMEFDQPEVVRAGQEAEEQDALTETVWDSASAPPSAPPSGAVGARGGRAGEGEGEGGGGGVAVTVVEVVAVVMQAAVLGRGGIA</sequence>
<accession>D8THZ1</accession>
<feature type="compositionally biased region" description="Low complexity" evidence="1">
    <location>
        <begin position="95"/>
        <end position="105"/>
    </location>
</feature>
<feature type="compositionally biased region" description="Low complexity" evidence="1">
    <location>
        <begin position="283"/>
        <end position="296"/>
    </location>
</feature>
<dbReference type="EMBL" id="GL378323">
    <property type="protein sequence ID" value="EFJ53151.1"/>
    <property type="molecule type" value="Genomic_DNA"/>
</dbReference>
<feature type="region of interest" description="Disordered" evidence="1">
    <location>
        <begin position="76"/>
        <end position="173"/>
    </location>
</feature>
<keyword evidence="3" id="KW-1185">Reference proteome</keyword>
<gene>
    <name evidence="2" type="ORF">VOLCADRAFT_86140</name>
</gene>
<evidence type="ECO:0008006" key="4">
    <source>
        <dbReference type="Google" id="ProtNLM"/>
    </source>
</evidence>
<reference evidence="2 3" key="1">
    <citation type="journal article" date="2010" name="Science">
        <title>Genomic analysis of organismal complexity in the multicellular green alga Volvox carteri.</title>
        <authorList>
            <person name="Prochnik S.E."/>
            <person name="Umen J."/>
            <person name="Nedelcu A.M."/>
            <person name="Hallmann A."/>
            <person name="Miller S.M."/>
            <person name="Nishii I."/>
            <person name="Ferris P."/>
            <person name="Kuo A."/>
            <person name="Mitros T."/>
            <person name="Fritz-Laylin L.K."/>
            <person name="Hellsten U."/>
            <person name="Chapman J."/>
            <person name="Simakov O."/>
            <person name="Rensing S.A."/>
            <person name="Terry A."/>
            <person name="Pangilinan J."/>
            <person name="Kapitonov V."/>
            <person name="Jurka J."/>
            <person name="Salamov A."/>
            <person name="Shapiro H."/>
            <person name="Schmutz J."/>
            <person name="Grimwood J."/>
            <person name="Lindquist E."/>
            <person name="Lucas S."/>
            <person name="Grigoriev I.V."/>
            <person name="Schmitt R."/>
            <person name="Kirk D."/>
            <person name="Rokhsar D.S."/>
        </authorList>
    </citation>
    <scope>NUCLEOTIDE SEQUENCE [LARGE SCALE GENOMIC DNA]</scope>
    <source>
        <strain evidence="3">f. Nagariensis / Eve</strain>
    </source>
</reference>
<feature type="compositionally biased region" description="Polar residues" evidence="1">
    <location>
        <begin position="1"/>
        <end position="13"/>
    </location>
</feature>
<name>D8THZ1_VOLCA</name>
<proteinExistence type="predicted"/>
<evidence type="ECO:0000313" key="3">
    <source>
        <dbReference type="Proteomes" id="UP000001058"/>
    </source>
</evidence>
<dbReference type="OrthoDB" id="548135at2759"/>
<dbReference type="KEGG" id="vcn:VOLCADRAFT_86140"/>
<dbReference type="Proteomes" id="UP000001058">
    <property type="component" value="Unassembled WGS sequence"/>
</dbReference>
<protein>
    <recommendedName>
        <fullName evidence="4">Glycine zipper domain-containing protein</fullName>
    </recommendedName>
</protein>
<organism evidence="3">
    <name type="scientific">Volvox carteri f. nagariensis</name>
    <dbReference type="NCBI Taxonomy" id="3068"/>
    <lineage>
        <taxon>Eukaryota</taxon>
        <taxon>Viridiplantae</taxon>
        <taxon>Chlorophyta</taxon>
        <taxon>core chlorophytes</taxon>
        <taxon>Chlorophyceae</taxon>
        <taxon>CS clade</taxon>
        <taxon>Chlamydomonadales</taxon>
        <taxon>Volvocaceae</taxon>
        <taxon>Volvox</taxon>
    </lineage>
</organism>
<evidence type="ECO:0000313" key="2">
    <source>
        <dbReference type="EMBL" id="EFJ53151.1"/>
    </source>
</evidence>
<dbReference type="GeneID" id="9625445"/>
<dbReference type="InParanoid" id="D8THZ1"/>
<feature type="compositionally biased region" description="Basic and acidic residues" evidence="1">
    <location>
        <begin position="128"/>
        <end position="139"/>
    </location>
</feature>
<feature type="compositionally biased region" description="Basic residues" evidence="1">
    <location>
        <begin position="17"/>
        <end position="37"/>
    </location>
</feature>
<feature type="compositionally biased region" description="Low complexity" evidence="1">
    <location>
        <begin position="144"/>
        <end position="162"/>
    </location>
</feature>
<feature type="region of interest" description="Disordered" evidence="1">
    <location>
        <begin position="1"/>
        <end position="62"/>
    </location>
</feature>
<dbReference type="RefSeq" id="XP_002946156.1">
    <property type="nucleotide sequence ID" value="XM_002946110.1"/>
</dbReference>
<feature type="compositionally biased region" description="Gly residues" evidence="1">
    <location>
        <begin position="297"/>
        <end position="311"/>
    </location>
</feature>
<feature type="compositionally biased region" description="Basic and acidic residues" evidence="1">
    <location>
        <begin position="164"/>
        <end position="173"/>
    </location>
</feature>
<feature type="region of interest" description="Disordered" evidence="1">
    <location>
        <begin position="282"/>
        <end position="311"/>
    </location>
</feature>